<comment type="caution">
    <text evidence="2">The sequence shown here is derived from an EMBL/GenBank/DDBJ whole genome shotgun (WGS) entry which is preliminary data.</text>
</comment>
<keyword evidence="3" id="KW-1185">Reference proteome</keyword>
<feature type="compositionally biased region" description="Polar residues" evidence="1">
    <location>
        <begin position="1"/>
        <end position="19"/>
    </location>
</feature>
<protein>
    <submittedName>
        <fullName evidence="2">Uncharacterized protein</fullName>
    </submittedName>
</protein>
<evidence type="ECO:0000313" key="3">
    <source>
        <dbReference type="Proteomes" id="UP001222027"/>
    </source>
</evidence>
<evidence type="ECO:0000256" key="1">
    <source>
        <dbReference type="SAM" id="MobiDB-lite"/>
    </source>
</evidence>
<dbReference type="EMBL" id="JAQQAF010000008">
    <property type="protein sequence ID" value="KAJ8465038.1"/>
    <property type="molecule type" value="Genomic_DNA"/>
</dbReference>
<organism evidence="2 3">
    <name type="scientific">Ensete ventricosum</name>
    <name type="common">Abyssinian banana</name>
    <name type="synonym">Musa ensete</name>
    <dbReference type="NCBI Taxonomy" id="4639"/>
    <lineage>
        <taxon>Eukaryota</taxon>
        <taxon>Viridiplantae</taxon>
        <taxon>Streptophyta</taxon>
        <taxon>Embryophyta</taxon>
        <taxon>Tracheophyta</taxon>
        <taxon>Spermatophyta</taxon>
        <taxon>Magnoliopsida</taxon>
        <taxon>Liliopsida</taxon>
        <taxon>Zingiberales</taxon>
        <taxon>Musaceae</taxon>
        <taxon>Ensete</taxon>
    </lineage>
</organism>
<feature type="region of interest" description="Disordered" evidence="1">
    <location>
        <begin position="1"/>
        <end position="48"/>
    </location>
</feature>
<accession>A0AAV8PVS7</accession>
<dbReference type="AlphaFoldDB" id="A0AAV8PVS7"/>
<evidence type="ECO:0000313" key="2">
    <source>
        <dbReference type="EMBL" id="KAJ8465038.1"/>
    </source>
</evidence>
<proteinExistence type="predicted"/>
<dbReference type="Proteomes" id="UP001222027">
    <property type="component" value="Unassembled WGS sequence"/>
</dbReference>
<sequence>MARSTGNPRAYNEISNWASNVADPTKSAPGSRSRIRIQMGRSRGNPRACVRSVYRKPLRLHPYRLASLSSSSPFEP</sequence>
<name>A0AAV8PVS7_ENSVE</name>
<gene>
    <name evidence="2" type="ORF">OPV22_027590</name>
</gene>
<reference evidence="2 3" key="1">
    <citation type="submission" date="2022-12" db="EMBL/GenBank/DDBJ databases">
        <title>Chromosome-scale assembly of the Ensete ventricosum genome.</title>
        <authorList>
            <person name="Dussert Y."/>
            <person name="Stocks J."/>
            <person name="Wendawek A."/>
            <person name="Woldeyes F."/>
            <person name="Nichols R.A."/>
            <person name="Borrell J.S."/>
        </authorList>
    </citation>
    <scope>NUCLEOTIDE SEQUENCE [LARGE SCALE GENOMIC DNA]</scope>
    <source>
        <strain evidence="3">cv. Maze</strain>
        <tissue evidence="2">Seeds</tissue>
    </source>
</reference>